<organism evidence="8 9">
    <name type="scientific">Euplotes crassus</name>
    <dbReference type="NCBI Taxonomy" id="5936"/>
    <lineage>
        <taxon>Eukaryota</taxon>
        <taxon>Sar</taxon>
        <taxon>Alveolata</taxon>
        <taxon>Ciliophora</taxon>
        <taxon>Intramacronucleata</taxon>
        <taxon>Spirotrichea</taxon>
        <taxon>Hypotrichia</taxon>
        <taxon>Euplotida</taxon>
        <taxon>Euplotidae</taxon>
        <taxon>Moneuplotes</taxon>
    </lineage>
</organism>
<keyword evidence="4 5" id="KW-0472">Membrane</keyword>
<evidence type="ECO:0000313" key="9">
    <source>
        <dbReference type="Proteomes" id="UP001295684"/>
    </source>
</evidence>
<dbReference type="PANTHER" id="PTHR12560:SF0">
    <property type="entry name" value="LD18904P"/>
    <property type="match status" value="1"/>
</dbReference>
<evidence type="ECO:0000256" key="4">
    <source>
        <dbReference type="ARBA" id="ARBA00023136"/>
    </source>
</evidence>
<name>A0AAD1XI29_EUPCR</name>
<reference evidence="8" key="1">
    <citation type="submission" date="2023-07" db="EMBL/GenBank/DDBJ databases">
        <authorList>
            <consortium name="AG Swart"/>
            <person name="Singh M."/>
            <person name="Singh A."/>
            <person name="Seah K."/>
            <person name="Emmerich C."/>
        </authorList>
    </citation>
    <scope>NUCLEOTIDE SEQUENCE</scope>
    <source>
        <strain evidence="8">DP1</strain>
    </source>
</reference>
<protein>
    <recommendedName>
        <fullName evidence="7">TLC domain-containing protein</fullName>
    </recommendedName>
</protein>
<gene>
    <name evidence="8" type="ORF">ECRASSUSDP1_LOCUS14519</name>
</gene>
<dbReference type="PROSITE" id="PS50922">
    <property type="entry name" value="TLC"/>
    <property type="match status" value="1"/>
</dbReference>
<feature type="transmembrane region" description="Helical" evidence="6">
    <location>
        <begin position="279"/>
        <end position="302"/>
    </location>
</feature>
<accession>A0AAD1XI29</accession>
<dbReference type="GO" id="GO:0050291">
    <property type="term" value="F:sphingosine N-acyltransferase activity"/>
    <property type="evidence" value="ECO:0007669"/>
    <property type="project" value="InterPro"/>
</dbReference>
<dbReference type="GO" id="GO:0016020">
    <property type="term" value="C:membrane"/>
    <property type="evidence" value="ECO:0007669"/>
    <property type="project" value="UniProtKB-SubCell"/>
</dbReference>
<proteinExistence type="predicted"/>
<dbReference type="PANTHER" id="PTHR12560">
    <property type="entry name" value="LONGEVITY ASSURANCE FACTOR 1 LAG1"/>
    <property type="match status" value="1"/>
</dbReference>
<dbReference type="PIRSF" id="PIRSF005225">
    <property type="entry name" value="LAG1_LAC1"/>
    <property type="match status" value="1"/>
</dbReference>
<feature type="transmembrane region" description="Helical" evidence="6">
    <location>
        <begin position="228"/>
        <end position="252"/>
    </location>
</feature>
<dbReference type="InterPro" id="IPR006634">
    <property type="entry name" value="TLC-dom"/>
</dbReference>
<dbReference type="SMART" id="SM00724">
    <property type="entry name" value="TLC"/>
    <property type="match status" value="1"/>
</dbReference>
<dbReference type="InterPro" id="IPR016439">
    <property type="entry name" value="Lag1/Lac1-like"/>
</dbReference>
<dbReference type="AlphaFoldDB" id="A0AAD1XI29"/>
<feature type="domain" description="TLC" evidence="7">
    <location>
        <begin position="101"/>
        <end position="310"/>
    </location>
</feature>
<evidence type="ECO:0000313" key="8">
    <source>
        <dbReference type="EMBL" id="CAI2373179.1"/>
    </source>
</evidence>
<dbReference type="GO" id="GO:0046513">
    <property type="term" value="P:ceramide biosynthetic process"/>
    <property type="evidence" value="ECO:0007669"/>
    <property type="project" value="InterPro"/>
</dbReference>
<sequence length="337" mass="40016">MGQISEIWKNLSYNQMCFLAMLVPMFTFFPKIYTYSDSFSRQLKLERPDYDSVQWSDLIPMLLVVPLFTVIKRICKHLMTPYFEGKLSKKYNGNALKLKVYKSTRNFFKIFYFTFITLFGFYVLNGTNYQTKSMFGNGDIRYLYSDWPYQEMPRHLKLYYLIGLSYHAEDTIAHFFHPIQNDFFEMLLHHYITLMLVLGSYMTSFWNIGLIVMIQMDNGDAIGSACKAFMDFVPVPVVLINYLMILFSWIYFRDIIFAIETFWQGCLFGQVLINGETSFHIYSIILLMGLILLNLYWTFLFFRMGYRFISKGEVKDLQNPIEDLKNKKLKEKIENCS</sequence>
<keyword evidence="9" id="KW-1185">Reference proteome</keyword>
<feature type="transmembrane region" description="Helical" evidence="6">
    <location>
        <begin position="191"/>
        <end position="216"/>
    </location>
</feature>
<feature type="transmembrane region" description="Helical" evidence="6">
    <location>
        <begin position="107"/>
        <end position="124"/>
    </location>
</feature>
<evidence type="ECO:0000256" key="6">
    <source>
        <dbReference type="SAM" id="Phobius"/>
    </source>
</evidence>
<evidence type="ECO:0000259" key="7">
    <source>
        <dbReference type="PROSITE" id="PS50922"/>
    </source>
</evidence>
<keyword evidence="3 6" id="KW-1133">Transmembrane helix</keyword>
<dbReference type="GO" id="GO:0005783">
    <property type="term" value="C:endoplasmic reticulum"/>
    <property type="evidence" value="ECO:0007669"/>
    <property type="project" value="TreeGrafter"/>
</dbReference>
<comment type="caution">
    <text evidence="8">The sequence shown here is derived from an EMBL/GenBank/DDBJ whole genome shotgun (WGS) entry which is preliminary data.</text>
</comment>
<feature type="transmembrane region" description="Helical" evidence="6">
    <location>
        <begin position="12"/>
        <end position="33"/>
    </location>
</feature>
<dbReference type="Pfam" id="PF03798">
    <property type="entry name" value="TRAM_LAG1_CLN8"/>
    <property type="match status" value="1"/>
</dbReference>
<evidence type="ECO:0000256" key="2">
    <source>
        <dbReference type="ARBA" id="ARBA00022692"/>
    </source>
</evidence>
<dbReference type="EMBL" id="CAMPGE010014512">
    <property type="protein sequence ID" value="CAI2373179.1"/>
    <property type="molecule type" value="Genomic_DNA"/>
</dbReference>
<comment type="subcellular location">
    <subcellularLocation>
        <location evidence="1">Membrane</location>
        <topology evidence="1">Multi-pass membrane protein</topology>
    </subcellularLocation>
</comment>
<feature type="transmembrane region" description="Helical" evidence="6">
    <location>
        <begin position="53"/>
        <end position="71"/>
    </location>
</feature>
<keyword evidence="2 5" id="KW-0812">Transmembrane</keyword>
<evidence type="ECO:0000256" key="3">
    <source>
        <dbReference type="ARBA" id="ARBA00022989"/>
    </source>
</evidence>
<evidence type="ECO:0000256" key="5">
    <source>
        <dbReference type="PROSITE-ProRule" id="PRU00205"/>
    </source>
</evidence>
<dbReference type="Proteomes" id="UP001295684">
    <property type="component" value="Unassembled WGS sequence"/>
</dbReference>
<evidence type="ECO:0000256" key="1">
    <source>
        <dbReference type="ARBA" id="ARBA00004141"/>
    </source>
</evidence>